<evidence type="ECO:0000313" key="6">
    <source>
        <dbReference type="EMBL" id="GLJ59483.1"/>
    </source>
</evidence>
<dbReference type="EMBL" id="BSEH01000961">
    <property type="protein sequence ID" value="GLJ59483.1"/>
    <property type="molecule type" value="Genomic_DNA"/>
</dbReference>
<proteinExistence type="predicted"/>
<dbReference type="EMBL" id="BSEH01000846">
    <property type="protein sequence ID" value="GLJ59347.1"/>
    <property type="molecule type" value="Genomic_DNA"/>
</dbReference>
<dbReference type="EMBL" id="BSEH01000677">
    <property type="protein sequence ID" value="GLJ59060.1"/>
    <property type="molecule type" value="Genomic_DNA"/>
</dbReference>
<protein>
    <submittedName>
        <fullName evidence="5">Uncharacterized protein</fullName>
    </submittedName>
</protein>
<dbReference type="AlphaFoldDB" id="A0AAD3RQ26"/>
<dbReference type="EMBL" id="BSEH01000479">
    <property type="protein sequence ID" value="GLJ58672.1"/>
    <property type="molecule type" value="Genomic_DNA"/>
</dbReference>
<evidence type="ECO:0000313" key="3">
    <source>
        <dbReference type="EMBL" id="GLJ59070.1"/>
    </source>
</evidence>
<comment type="caution">
    <text evidence="5">The sequence shown here is derived from an EMBL/GenBank/DDBJ whole genome shotgun (WGS) entry which is preliminary data.</text>
</comment>
<sequence length="89" mass="9851">MGEKEIVSPLSRTFSGYSAGWIVGMLQAHVDSRHRVWGWVGGLRYEKSIGGFALGSPTLPYRLLLLRERMGKARTDLSIPLSTTCLTDV</sequence>
<evidence type="ECO:0000313" key="4">
    <source>
        <dbReference type="EMBL" id="GLJ59257.1"/>
    </source>
</evidence>
<keyword evidence="7" id="KW-1185">Reference proteome</keyword>
<reference evidence="5" key="1">
    <citation type="submission" date="2022-12" db="EMBL/GenBank/DDBJ databases">
        <title>Chromosome-Level Genome Assembly of Japanese Cedar (Cryptomeriajaponica D. Don).</title>
        <authorList>
            <person name="Fujino T."/>
            <person name="Yamaguchi K."/>
            <person name="Yokoyama T."/>
            <person name="Hamanaka T."/>
            <person name="Harazono Y."/>
            <person name="Kamada H."/>
            <person name="Kobayashi W."/>
            <person name="Ujino-Ihara T."/>
            <person name="Uchiyama K."/>
            <person name="Matsumoto A."/>
            <person name="Izuno A."/>
            <person name="Tsumura Y."/>
            <person name="Toyoda A."/>
            <person name="Shigenobu S."/>
            <person name="Moriguchi Y."/>
            <person name="Ueno S."/>
            <person name="Kasahara M."/>
        </authorList>
    </citation>
    <scope>NUCLEOTIDE SEQUENCE</scope>
</reference>
<evidence type="ECO:0000313" key="7">
    <source>
        <dbReference type="Proteomes" id="UP001234787"/>
    </source>
</evidence>
<evidence type="ECO:0000313" key="1">
    <source>
        <dbReference type="EMBL" id="GLJ58672.1"/>
    </source>
</evidence>
<organism evidence="5 7">
    <name type="scientific">Cryptomeria japonica</name>
    <name type="common">Japanese cedar</name>
    <name type="synonym">Cupressus japonica</name>
    <dbReference type="NCBI Taxonomy" id="3369"/>
    <lineage>
        <taxon>Eukaryota</taxon>
        <taxon>Viridiplantae</taxon>
        <taxon>Streptophyta</taxon>
        <taxon>Embryophyta</taxon>
        <taxon>Tracheophyta</taxon>
        <taxon>Spermatophyta</taxon>
        <taxon>Pinopsida</taxon>
        <taxon>Pinidae</taxon>
        <taxon>Conifers II</taxon>
        <taxon>Cupressales</taxon>
        <taxon>Cupressaceae</taxon>
        <taxon>Cryptomeria</taxon>
    </lineage>
</organism>
<dbReference type="EMBL" id="BSEH01000685">
    <property type="protein sequence ID" value="GLJ59070.1"/>
    <property type="molecule type" value="Genomic_DNA"/>
</dbReference>
<name>A0AAD3RQ26_CRYJA</name>
<evidence type="ECO:0000313" key="5">
    <source>
        <dbReference type="EMBL" id="GLJ59347.1"/>
    </source>
</evidence>
<gene>
    <name evidence="1" type="ORF">SUGI_1466970</name>
    <name evidence="2" type="ORF">SUGI_1490500</name>
    <name evidence="3" type="ORF">SUGI_1491260</name>
    <name evidence="4" type="ORF">SUGI_1499920</name>
    <name evidence="5" type="ORF">SUGI_1504160</name>
    <name evidence="6" type="ORF">SUGI_1510390</name>
</gene>
<dbReference type="EMBL" id="BSEH01000780">
    <property type="protein sequence ID" value="GLJ59257.1"/>
    <property type="molecule type" value="Genomic_DNA"/>
</dbReference>
<evidence type="ECO:0000313" key="2">
    <source>
        <dbReference type="EMBL" id="GLJ59060.1"/>
    </source>
</evidence>
<accession>A0AAD3RQ26</accession>
<dbReference type="Proteomes" id="UP001234787">
    <property type="component" value="Unassembled WGS sequence"/>
</dbReference>